<feature type="domain" description="Amidohydrolase-related" evidence="6">
    <location>
        <begin position="59"/>
        <end position="394"/>
    </location>
</feature>
<dbReference type="RefSeq" id="WP_120204918.1">
    <property type="nucleotide sequence ID" value="NZ_CP032514.1"/>
</dbReference>
<keyword evidence="2" id="KW-0479">Metal-binding</keyword>
<reference evidence="7 8" key="1">
    <citation type="submission" date="2018-09" db="EMBL/GenBank/DDBJ databases">
        <authorList>
            <person name="Li J."/>
        </authorList>
    </citation>
    <scope>NUCLEOTIDE SEQUENCE [LARGE SCALE GENOMIC DNA]</scope>
    <source>
        <strain evidence="7 8">2129</strain>
    </source>
</reference>
<dbReference type="InterPro" id="IPR011059">
    <property type="entry name" value="Metal-dep_hydrolase_composite"/>
</dbReference>
<evidence type="ECO:0000259" key="6">
    <source>
        <dbReference type="Pfam" id="PF01979"/>
    </source>
</evidence>
<comment type="similarity">
    <text evidence="1 5">Belongs to the metallo-dependent hydrolases superfamily. NagA family.</text>
</comment>
<evidence type="ECO:0000256" key="3">
    <source>
        <dbReference type="ARBA" id="ARBA00022801"/>
    </source>
</evidence>
<evidence type="ECO:0000256" key="2">
    <source>
        <dbReference type="ARBA" id="ARBA00022723"/>
    </source>
</evidence>
<dbReference type="PANTHER" id="PTHR11113:SF14">
    <property type="entry name" value="N-ACETYLGLUCOSAMINE-6-PHOSPHATE DEACETYLASE"/>
    <property type="match status" value="1"/>
</dbReference>
<accession>A0ABM6Z4C9</accession>
<dbReference type="Pfam" id="PF01979">
    <property type="entry name" value="Amidohydro_1"/>
    <property type="match status" value="1"/>
</dbReference>
<gene>
    <name evidence="7" type="ORF">D5R93_09500</name>
</gene>
<organism evidence="7 8">
    <name type="scientific">Actinomyces lilanjuaniae</name>
    <dbReference type="NCBI Taxonomy" id="2321394"/>
    <lineage>
        <taxon>Bacteria</taxon>
        <taxon>Bacillati</taxon>
        <taxon>Actinomycetota</taxon>
        <taxon>Actinomycetes</taxon>
        <taxon>Actinomycetales</taxon>
        <taxon>Actinomycetaceae</taxon>
        <taxon>Actinomyces</taxon>
    </lineage>
</organism>
<proteinExistence type="inferred from homology"/>
<evidence type="ECO:0000256" key="4">
    <source>
        <dbReference type="ARBA" id="ARBA00023277"/>
    </source>
</evidence>
<dbReference type="InterPro" id="IPR032466">
    <property type="entry name" value="Metal_Hydrolase"/>
</dbReference>
<evidence type="ECO:0000313" key="8">
    <source>
        <dbReference type="Proteomes" id="UP000273001"/>
    </source>
</evidence>
<name>A0ABM6Z4C9_9ACTO</name>
<dbReference type="EMBL" id="CP032514">
    <property type="protein sequence ID" value="AYD90176.1"/>
    <property type="molecule type" value="Genomic_DNA"/>
</dbReference>
<protein>
    <submittedName>
        <fullName evidence="7">N-acetylglucosamine-6-phosphate deacetylase</fullName>
    </submittedName>
</protein>
<dbReference type="PIRSF" id="PIRSF038994">
    <property type="entry name" value="NagA"/>
    <property type="match status" value="1"/>
</dbReference>
<dbReference type="InterPro" id="IPR003764">
    <property type="entry name" value="GlcNAc_6-P_deAcase"/>
</dbReference>
<keyword evidence="3 5" id="KW-0378">Hydrolase</keyword>
<keyword evidence="4 5" id="KW-0119">Carbohydrate metabolism</keyword>
<sequence length="413" mass="42559">MTCTHVLRGRVVTPERVIDDGLVVTEGSRIAWVGEADRAGSAGYGPALDQAVPAPQGGYLLPGLVDLHCHGGGGASFPDAQTPQQVMVGVMEHRRHGTTSLVASCVTAAPEVLRHRTRLLARLCEDGELAGIHYEGPFLSSRRCGAQDPAFLTEPDADLVRELARLACGHVATMTVAPEKPGVTGTAGVNAALVSAGALPSYGHTDADGDAVRAAVADAVDRISSRRAAGLPVRSRRPTVTHLFNAMPPVHHRHPGPVPAFLAAARRGEVVLELVADGVHLSAELVTELFEVLGRESLVLVTDAMAAAGMADGSYALGPAAVTVSGGIARVTGSSTIAGGTAHLIDVVRTTWRGGVDLTDAVYAASLQGARVLGDPEVGALVAGLRADVVVTDTALRPVRVIRRGREVPGCAG</sequence>
<dbReference type="PANTHER" id="PTHR11113">
    <property type="entry name" value="N-ACETYLGLUCOSAMINE-6-PHOSPHATE DEACETYLASE"/>
    <property type="match status" value="1"/>
</dbReference>
<keyword evidence="8" id="KW-1185">Reference proteome</keyword>
<dbReference type="Gene3D" id="2.30.40.10">
    <property type="entry name" value="Urease, subunit C, domain 1"/>
    <property type="match status" value="1"/>
</dbReference>
<evidence type="ECO:0000256" key="5">
    <source>
        <dbReference type="PIRNR" id="PIRNR038994"/>
    </source>
</evidence>
<dbReference type="SUPFAM" id="SSF51556">
    <property type="entry name" value="Metallo-dependent hydrolases"/>
    <property type="match status" value="1"/>
</dbReference>
<dbReference type="Gene3D" id="3.20.20.140">
    <property type="entry name" value="Metal-dependent hydrolases"/>
    <property type="match status" value="1"/>
</dbReference>
<evidence type="ECO:0000256" key="1">
    <source>
        <dbReference type="ARBA" id="ARBA00010716"/>
    </source>
</evidence>
<dbReference type="SUPFAM" id="SSF51338">
    <property type="entry name" value="Composite domain of metallo-dependent hydrolases"/>
    <property type="match status" value="1"/>
</dbReference>
<dbReference type="InterPro" id="IPR006680">
    <property type="entry name" value="Amidohydro-rel"/>
</dbReference>
<evidence type="ECO:0000313" key="7">
    <source>
        <dbReference type="EMBL" id="AYD90176.1"/>
    </source>
</evidence>
<dbReference type="Proteomes" id="UP000273001">
    <property type="component" value="Chromosome"/>
</dbReference>